<dbReference type="PROSITE" id="PS01124">
    <property type="entry name" value="HTH_ARAC_FAMILY_2"/>
    <property type="match status" value="1"/>
</dbReference>
<evidence type="ECO:0000256" key="1">
    <source>
        <dbReference type="ARBA" id="ARBA00023015"/>
    </source>
</evidence>
<evidence type="ECO:0000313" key="5">
    <source>
        <dbReference type="EMBL" id="GIJ43574.1"/>
    </source>
</evidence>
<dbReference type="Pfam" id="PF14525">
    <property type="entry name" value="AraC_binding_2"/>
    <property type="match status" value="1"/>
</dbReference>
<dbReference type="GO" id="GO:0003700">
    <property type="term" value="F:DNA-binding transcription factor activity"/>
    <property type="evidence" value="ECO:0007669"/>
    <property type="project" value="InterPro"/>
</dbReference>
<dbReference type="EMBL" id="BOPF01000002">
    <property type="protein sequence ID" value="GIJ43574.1"/>
    <property type="molecule type" value="Genomic_DNA"/>
</dbReference>
<dbReference type="SMART" id="SM00342">
    <property type="entry name" value="HTH_ARAC"/>
    <property type="match status" value="1"/>
</dbReference>
<dbReference type="RefSeq" id="WP_239151691.1">
    <property type="nucleotide sequence ID" value="NZ_BOPF01000002.1"/>
</dbReference>
<evidence type="ECO:0000313" key="6">
    <source>
        <dbReference type="Proteomes" id="UP000619260"/>
    </source>
</evidence>
<sequence length="319" mass="33822">MSAQQPVERAAVASRDLGEVHELIRRRYVENLPRIVGPTDGFAFRSEAASAGGLSIDRIAWWADMSIATDPFETTVVATVLDGTFHMRGGRLEGRGVRGDSLLYPSRAALQVLMERVTCQVVQLPAAAIDRVAARAGVDPVDLRFDGMAPVSPAAGRQWLATIAYLSRLLAGAGPAGIHPFMLSAAIDAAATAALTVFPNTTMTVDAPGPGRVAPAAVRRAVAHIEAHAGEPITVEDVAAAAGLGVRALQAAFRKHLDTTPVAYLARVRLERAHHELRAAGPGVTVAEVAHRWGFGDLGRFAARYRAAFGRLPSHTLRT</sequence>
<protein>
    <recommendedName>
        <fullName evidence="4">HTH araC/xylS-type domain-containing protein</fullName>
    </recommendedName>
</protein>
<dbReference type="InterPro" id="IPR035418">
    <property type="entry name" value="AraC-bd_2"/>
</dbReference>
<evidence type="ECO:0000259" key="4">
    <source>
        <dbReference type="PROSITE" id="PS01124"/>
    </source>
</evidence>
<dbReference type="InterPro" id="IPR018060">
    <property type="entry name" value="HTH_AraC"/>
</dbReference>
<organism evidence="5 6">
    <name type="scientific">Virgisporangium aliadipatigenens</name>
    <dbReference type="NCBI Taxonomy" id="741659"/>
    <lineage>
        <taxon>Bacteria</taxon>
        <taxon>Bacillati</taxon>
        <taxon>Actinomycetota</taxon>
        <taxon>Actinomycetes</taxon>
        <taxon>Micromonosporales</taxon>
        <taxon>Micromonosporaceae</taxon>
        <taxon>Virgisporangium</taxon>
    </lineage>
</organism>
<evidence type="ECO:0000256" key="3">
    <source>
        <dbReference type="ARBA" id="ARBA00023163"/>
    </source>
</evidence>
<proteinExistence type="predicted"/>
<reference evidence="5" key="1">
    <citation type="submission" date="2021-01" db="EMBL/GenBank/DDBJ databases">
        <title>Whole genome shotgun sequence of Virgisporangium aliadipatigenens NBRC 105644.</title>
        <authorList>
            <person name="Komaki H."/>
            <person name="Tamura T."/>
        </authorList>
    </citation>
    <scope>NUCLEOTIDE SEQUENCE</scope>
    <source>
        <strain evidence="5">NBRC 105644</strain>
    </source>
</reference>
<keyword evidence="1" id="KW-0805">Transcription regulation</keyword>
<keyword evidence="6" id="KW-1185">Reference proteome</keyword>
<dbReference type="AlphaFoldDB" id="A0A8J3YEB8"/>
<dbReference type="Pfam" id="PF12833">
    <property type="entry name" value="HTH_18"/>
    <property type="match status" value="1"/>
</dbReference>
<dbReference type="PROSITE" id="PS00041">
    <property type="entry name" value="HTH_ARAC_FAMILY_1"/>
    <property type="match status" value="1"/>
</dbReference>
<accession>A0A8J3YEB8</accession>
<name>A0A8J3YEB8_9ACTN</name>
<dbReference type="PANTHER" id="PTHR46796">
    <property type="entry name" value="HTH-TYPE TRANSCRIPTIONAL ACTIVATOR RHAS-RELATED"/>
    <property type="match status" value="1"/>
</dbReference>
<keyword evidence="2" id="KW-0238">DNA-binding</keyword>
<dbReference type="SUPFAM" id="SSF46689">
    <property type="entry name" value="Homeodomain-like"/>
    <property type="match status" value="2"/>
</dbReference>
<dbReference type="InterPro" id="IPR050204">
    <property type="entry name" value="AraC_XylS_family_regulators"/>
</dbReference>
<dbReference type="PANTHER" id="PTHR46796:SF12">
    <property type="entry name" value="HTH-TYPE DNA-BINDING TRANSCRIPTIONAL ACTIVATOR EUTR"/>
    <property type="match status" value="1"/>
</dbReference>
<dbReference type="GO" id="GO:0043565">
    <property type="term" value="F:sequence-specific DNA binding"/>
    <property type="evidence" value="ECO:0007669"/>
    <property type="project" value="InterPro"/>
</dbReference>
<feature type="domain" description="HTH araC/xylS-type" evidence="4">
    <location>
        <begin position="219"/>
        <end position="319"/>
    </location>
</feature>
<dbReference type="InterPro" id="IPR018062">
    <property type="entry name" value="HTH_AraC-typ_CS"/>
</dbReference>
<gene>
    <name evidence="5" type="ORF">Val02_04600</name>
</gene>
<dbReference type="InterPro" id="IPR009057">
    <property type="entry name" value="Homeodomain-like_sf"/>
</dbReference>
<comment type="caution">
    <text evidence="5">The sequence shown here is derived from an EMBL/GenBank/DDBJ whole genome shotgun (WGS) entry which is preliminary data.</text>
</comment>
<evidence type="ECO:0000256" key="2">
    <source>
        <dbReference type="ARBA" id="ARBA00023125"/>
    </source>
</evidence>
<dbReference type="Gene3D" id="1.10.10.60">
    <property type="entry name" value="Homeodomain-like"/>
    <property type="match status" value="1"/>
</dbReference>
<keyword evidence="3" id="KW-0804">Transcription</keyword>
<dbReference type="Proteomes" id="UP000619260">
    <property type="component" value="Unassembled WGS sequence"/>
</dbReference>